<dbReference type="Proteomes" id="UP000325536">
    <property type="component" value="Chromosome"/>
</dbReference>
<sequence length="90" mass="10016">MKKYLPFLLLPVFLAACGGASAPQTSFKDSFMEGCIEQDSDKELCSCVYSELEDKYGKEHLEKVGQDESLADEEMVEFIATSTMTCMGIR</sequence>
<organism evidence="2 3">
    <name type="scientific">Neisseria animalis</name>
    <dbReference type="NCBI Taxonomy" id="492"/>
    <lineage>
        <taxon>Bacteria</taxon>
        <taxon>Pseudomonadati</taxon>
        <taxon>Pseudomonadota</taxon>
        <taxon>Betaproteobacteria</taxon>
        <taxon>Neisseriales</taxon>
        <taxon>Neisseriaceae</taxon>
        <taxon>Neisseria</taxon>
    </lineage>
</organism>
<evidence type="ECO:0008006" key="4">
    <source>
        <dbReference type="Google" id="ProtNLM"/>
    </source>
</evidence>
<keyword evidence="3" id="KW-1185">Reference proteome</keyword>
<reference evidence="2 3" key="1">
    <citation type="submission" date="2018-08" db="EMBL/GenBank/DDBJ databases">
        <title>Neisseria animalis ATCC 49930 complete genome.</title>
        <authorList>
            <person name="Veseli I.A."/>
            <person name="Mascarenhas dos Santos A.C."/>
            <person name="Buttler R."/>
            <person name="Pombert J.-F."/>
        </authorList>
    </citation>
    <scope>NUCLEOTIDE SEQUENCE [LARGE SCALE GENOMIC DNA]</scope>
    <source>
        <strain evidence="2 3">ATCC 49930</strain>
    </source>
</reference>
<feature type="chain" id="PRO_5031159501" description="Lipoprotein" evidence="1">
    <location>
        <begin position="23"/>
        <end position="90"/>
    </location>
</feature>
<dbReference type="PROSITE" id="PS51257">
    <property type="entry name" value="PROKAR_LIPOPROTEIN"/>
    <property type="match status" value="1"/>
</dbReference>
<dbReference type="RefSeq" id="WP_123794531.1">
    <property type="nucleotide sequence ID" value="NZ_CP031699.1"/>
</dbReference>
<dbReference type="KEGG" id="naq:D0T90_01595"/>
<accession>A0A5P3MP94</accession>
<feature type="signal peptide" evidence="1">
    <location>
        <begin position="1"/>
        <end position="22"/>
    </location>
</feature>
<gene>
    <name evidence="2" type="ORF">D0T90_01595</name>
</gene>
<evidence type="ECO:0000313" key="2">
    <source>
        <dbReference type="EMBL" id="QEY23354.1"/>
    </source>
</evidence>
<dbReference type="AlphaFoldDB" id="A0A5P3MP94"/>
<evidence type="ECO:0000256" key="1">
    <source>
        <dbReference type="SAM" id="SignalP"/>
    </source>
</evidence>
<name>A0A5P3MP94_NEIAN</name>
<proteinExistence type="predicted"/>
<protein>
    <recommendedName>
        <fullName evidence="4">Lipoprotein</fullName>
    </recommendedName>
</protein>
<dbReference type="EMBL" id="CP031699">
    <property type="protein sequence ID" value="QEY23354.1"/>
    <property type="molecule type" value="Genomic_DNA"/>
</dbReference>
<evidence type="ECO:0000313" key="3">
    <source>
        <dbReference type="Proteomes" id="UP000325536"/>
    </source>
</evidence>
<keyword evidence="1" id="KW-0732">Signal</keyword>